<dbReference type="Pfam" id="PF25976">
    <property type="entry name" value="LpqB_N"/>
    <property type="match status" value="1"/>
</dbReference>
<comment type="caution">
    <text evidence="3">The sequence shown here is derived from an EMBL/GenBank/DDBJ whole genome shotgun (WGS) entry which is preliminary data.</text>
</comment>
<evidence type="ECO:0000313" key="3">
    <source>
        <dbReference type="EMBL" id="TFD31146.1"/>
    </source>
</evidence>
<dbReference type="InterPro" id="IPR059026">
    <property type="entry name" value="LpqB_N"/>
</dbReference>
<dbReference type="OrthoDB" id="5118128at2"/>
<reference evidence="3 4" key="1">
    <citation type="submission" date="2019-03" db="EMBL/GenBank/DDBJ databases">
        <title>Genomics of glacier-inhabiting Cryobacterium strains.</title>
        <authorList>
            <person name="Liu Q."/>
            <person name="Xin Y.-H."/>
        </authorList>
    </citation>
    <scope>NUCLEOTIDE SEQUENCE [LARGE SCALE GENOMIC DNA]</scope>
    <source>
        <strain evidence="3 4">TMT1-51</strain>
    </source>
</reference>
<dbReference type="EMBL" id="SOHA01000017">
    <property type="protein sequence ID" value="TFD31146.1"/>
    <property type="molecule type" value="Genomic_DNA"/>
</dbReference>
<feature type="domain" description="Lipoprotein LpqB N-terminal" evidence="2">
    <location>
        <begin position="43"/>
        <end position="147"/>
    </location>
</feature>
<sequence>MSTVSGKPDRTLVVLLSVIGALVVIALVVVFTAGEPEQLDAGTPEGVVQAYSAAVIDGDEQAAGEYLTAGAFADCEDFDRGPTDNIRVTLISTTERAESADVKVSIITSYGSGPFGADEYETEGVFDLVTDNGIWLIDDAPYELAICPNPKSGS</sequence>
<protein>
    <recommendedName>
        <fullName evidence="2">Lipoprotein LpqB N-terminal domain-containing protein</fullName>
    </recommendedName>
</protein>
<evidence type="ECO:0000256" key="1">
    <source>
        <dbReference type="SAM" id="Phobius"/>
    </source>
</evidence>
<evidence type="ECO:0000259" key="2">
    <source>
        <dbReference type="Pfam" id="PF25976"/>
    </source>
</evidence>
<name>A0A4Y8JVL1_9MICO</name>
<organism evidence="3 4">
    <name type="scientific">Cryobacterium cryoconiti</name>
    <dbReference type="NCBI Taxonomy" id="1259239"/>
    <lineage>
        <taxon>Bacteria</taxon>
        <taxon>Bacillati</taxon>
        <taxon>Actinomycetota</taxon>
        <taxon>Actinomycetes</taxon>
        <taxon>Micrococcales</taxon>
        <taxon>Microbacteriaceae</taxon>
        <taxon>Cryobacterium</taxon>
    </lineage>
</organism>
<proteinExistence type="predicted"/>
<dbReference type="AlphaFoldDB" id="A0A4Y8JVL1"/>
<accession>A0A4Y8JVL1</accession>
<feature type="transmembrane region" description="Helical" evidence="1">
    <location>
        <begin position="12"/>
        <end position="34"/>
    </location>
</feature>
<keyword evidence="1" id="KW-0472">Membrane</keyword>
<dbReference type="RefSeq" id="WP_134424131.1">
    <property type="nucleotide sequence ID" value="NZ_SOHA01000017.1"/>
</dbReference>
<dbReference type="Proteomes" id="UP000297472">
    <property type="component" value="Unassembled WGS sequence"/>
</dbReference>
<evidence type="ECO:0000313" key="4">
    <source>
        <dbReference type="Proteomes" id="UP000297472"/>
    </source>
</evidence>
<gene>
    <name evidence="3" type="ORF">E3T49_06400</name>
</gene>
<keyword evidence="1" id="KW-0812">Transmembrane</keyword>
<keyword evidence="4" id="KW-1185">Reference proteome</keyword>
<keyword evidence="1" id="KW-1133">Transmembrane helix</keyword>